<dbReference type="Pfam" id="PF00155">
    <property type="entry name" value="Aminotran_1_2"/>
    <property type="match status" value="1"/>
</dbReference>
<dbReference type="OrthoDB" id="9802328at2"/>
<evidence type="ECO:0000256" key="3">
    <source>
        <dbReference type="ARBA" id="ARBA00022576"/>
    </source>
</evidence>
<comment type="similarity">
    <text evidence="2 6">Belongs to the class-I pyridoxal-phosphate-dependent aminotransferase family.</text>
</comment>
<dbReference type="STRING" id="1121925.SAMN02746011_00344"/>
<reference evidence="9" key="1">
    <citation type="submission" date="2017-02" db="EMBL/GenBank/DDBJ databases">
        <authorList>
            <person name="Varghese N."/>
            <person name="Submissions S."/>
        </authorList>
    </citation>
    <scope>NUCLEOTIDE SEQUENCE [LARGE SCALE GENOMIC DNA]</scope>
    <source>
        <strain evidence="9">DSM 15739</strain>
    </source>
</reference>
<dbReference type="Gene3D" id="3.90.1150.10">
    <property type="entry name" value="Aspartate Aminotransferase, domain 1"/>
    <property type="match status" value="1"/>
</dbReference>
<dbReference type="AlphaFoldDB" id="A0A1T4JS75"/>
<accession>A0A1T4JS75</accession>
<dbReference type="FunFam" id="3.40.640.10:FF:000033">
    <property type="entry name" value="Aspartate aminotransferase"/>
    <property type="match status" value="1"/>
</dbReference>
<dbReference type="InterPro" id="IPR050596">
    <property type="entry name" value="AspAT/PAT-like"/>
</dbReference>
<dbReference type="Proteomes" id="UP000189941">
    <property type="component" value="Unassembled WGS sequence"/>
</dbReference>
<evidence type="ECO:0000256" key="5">
    <source>
        <dbReference type="ARBA" id="ARBA00022898"/>
    </source>
</evidence>
<evidence type="ECO:0000259" key="7">
    <source>
        <dbReference type="Pfam" id="PF00155"/>
    </source>
</evidence>
<dbReference type="CDD" id="cd00609">
    <property type="entry name" value="AAT_like"/>
    <property type="match status" value="1"/>
</dbReference>
<dbReference type="InterPro" id="IPR004839">
    <property type="entry name" value="Aminotransferase_I/II_large"/>
</dbReference>
<dbReference type="EC" id="2.6.1.-" evidence="6"/>
<dbReference type="InterPro" id="IPR015424">
    <property type="entry name" value="PyrdxlP-dep_Trfase"/>
</dbReference>
<evidence type="ECO:0000313" key="9">
    <source>
        <dbReference type="Proteomes" id="UP000189941"/>
    </source>
</evidence>
<name>A0A1T4JS75_9LACT</name>
<protein>
    <recommendedName>
        <fullName evidence="6">Aminotransferase</fullName>
        <ecNumber evidence="6">2.6.1.-</ecNumber>
    </recommendedName>
</protein>
<evidence type="ECO:0000256" key="4">
    <source>
        <dbReference type="ARBA" id="ARBA00022679"/>
    </source>
</evidence>
<keyword evidence="4 6" id="KW-0808">Transferase</keyword>
<dbReference type="EMBL" id="FUWO01000002">
    <property type="protein sequence ID" value="SJZ32999.1"/>
    <property type="molecule type" value="Genomic_DNA"/>
</dbReference>
<organism evidence="8 9">
    <name type="scientific">Globicatella sulfidifaciens DSM 15739</name>
    <dbReference type="NCBI Taxonomy" id="1121925"/>
    <lineage>
        <taxon>Bacteria</taxon>
        <taxon>Bacillati</taxon>
        <taxon>Bacillota</taxon>
        <taxon>Bacilli</taxon>
        <taxon>Lactobacillales</taxon>
        <taxon>Aerococcaceae</taxon>
        <taxon>Globicatella</taxon>
    </lineage>
</organism>
<dbReference type="PANTHER" id="PTHR46383:SF4">
    <property type="entry name" value="AMINOTRANSFERASE"/>
    <property type="match status" value="1"/>
</dbReference>
<dbReference type="GO" id="GO:0030170">
    <property type="term" value="F:pyridoxal phosphate binding"/>
    <property type="evidence" value="ECO:0007669"/>
    <property type="project" value="InterPro"/>
</dbReference>
<dbReference type="InterPro" id="IPR004838">
    <property type="entry name" value="NHTrfase_class1_PyrdxlP-BS"/>
</dbReference>
<dbReference type="Gene3D" id="3.40.640.10">
    <property type="entry name" value="Type I PLP-dependent aspartate aminotransferase-like (Major domain)"/>
    <property type="match status" value="1"/>
</dbReference>
<keyword evidence="9" id="KW-1185">Reference proteome</keyword>
<keyword evidence="5" id="KW-0663">Pyridoxal phosphate</keyword>
<evidence type="ECO:0000256" key="6">
    <source>
        <dbReference type="RuleBase" id="RU000481"/>
    </source>
</evidence>
<evidence type="ECO:0000256" key="2">
    <source>
        <dbReference type="ARBA" id="ARBA00007441"/>
    </source>
</evidence>
<keyword evidence="3 6" id="KW-0032">Aminotransferase</keyword>
<dbReference type="GO" id="GO:0008483">
    <property type="term" value="F:transaminase activity"/>
    <property type="evidence" value="ECO:0007669"/>
    <property type="project" value="UniProtKB-KW"/>
</dbReference>
<gene>
    <name evidence="8" type="ORF">SAMN02746011_00344</name>
</gene>
<dbReference type="PANTHER" id="PTHR46383">
    <property type="entry name" value="ASPARTATE AMINOTRANSFERASE"/>
    <property type="match status" value="1"/>
</dbReference>
<dbReference type="GO" id="GO:0006520">
    <property type="term" value="P:amino acid metabolic process"/>
    <property type="evidence" value="ECO:0007669"/>
    <property type="project" value="InterPro"/>
</dbReference>
<proteinExistence type="inferred from homology"/>
<dbReference type="InterPro" id="IPR015421">
    <property type="entry name" value="PyrdxlP-dep_Trfase_major"/>
</dbReference>
<dbReference type="InterPro" id="IPR015422">
    <property type="entry name" value="PyrdxlP-dep_Trfase_small"/>
</dbReference>
<evidence type="ECO:0000256" key="1">
    <source>
        <dbReference type="ARBA" id="ARBA00001933"/>
    </source>
</evidence>
<dbReference type="PROSITE" id="PS00105">
    <property type="entry name" value="AA_TRANSFER_CLASS_1"/>
    <property type="match status" value="1"/>
</dbReference>
<feature type="domain" description="Aminotransferase class I/classII large" evidence="7">
    <location>
        <begin position="33"/>
        <end position="378"/>
    </location>
</feature>
<sequence>MNLFENRFNEDVEKIGISAIREFDELCNQIEGIIKLTLGEPDFTTPGHIKEAGKLAIDNNATRYTHASGVLELRQAACQWLNDKYQLNYTPEETIVTHGATEGLSIAFKAILNPGDKVLIPSPFFTLYQSMIILYGGIPVHINTEPNQFVLSPELLEQALAEHGDDVKAIVLNYPTNPTGITWDDEEAQAIANILKDKPIFIVSDEVYSEFVYGDKHVSIATYLPEQTIVVQSLSKSHSMTGWRVGFNFAPLMITNQMNKVHQNYITNATSISQHAGIAALTDGKDDALIMKEAYIKRRDYIYERMTKMGFEIIKPNGAFYLFAKIPAGYPQDSFEFGRELATKAQVALIPGSAFGTGGENYVRLSYAASDDIIAEAMDRMEKFMKEYPTQN</sequence>
<comment type="cofactor">
    <cofactor evidence="1 6">
        <name>pyridoxal 5'-phosphate</name>
        <dbReference type="ChEBI" id="CHEBI:597326"/>
    </cofactor>
</comment>
<dbReference type="SUPFAM" id="SSF53383">
    <property type="entry name" value="PLP-dependent transferases"/>
    <property type="match status" value="1"/>
</dbReference>
<evidence type="ECO:0000313" key="8">
    <source>
        <dbReference type="EMBL" id="SJZ32999.1"/>
    </source>
</evidence>
<dbReference type="RefSeq" id="WP_078755197.1">
    <property type="nucleotide sequence ID" value="NZ_FUWO01000002.1"/>
</dbReference>